<gene>
    <name evidence="4" type="ORF">K435DRAFT_966411</name>
</gene>
<proteinExistence type="predicted"/>
<dbReference type="EMBL" id="ML179199">
    <property type="protein sequence ID" value="THU95443.1"/>
    <property type="molecule type" value="Genomic_DNA"/>
</dbReference>
<dbReference type="OrthoDB" id="429813at2759"/>
<evidence type="ECO:0000259" key="3">
    <source>
        <dbReference type="Pfam" id="PF07993"/>
    </source>
</evidence>
<dbReference type="SUPFAM" id="SSF51735">
    <property type="entry name" value="NAD(P)-binding Rossmann-fold domains"/>
    <property type="match status" value="1"/>
</dbReference>
<dbReference type="InterPro" id="IPR036291">
    <property type="entry name" value="NAD(P)-bd_dom_sf"/>
</dbReference>
<keyword evidence="5" id="KW-1185">Reference proteome</keyword>
<dbReference type="InterPro" id="IPR051414">
    <property type="entry name" value="Adenylate-forming_Reductase"/>
</dbReference>
<accession>A0A4S8M1H0</accession>
<dbReference type="Gene3D" id="3.40.50.720">
    <property type="entry name" value="NAD(P)-binding Rossmann-like Domain"/>
    <property type="match status" value="1"/>
</dbReference>
<dbReference type="Proteomes" id="UP000297245">
    <property type="component" value="Unassembled WGS sequence"/>
</dbReference>
<dbReference type="InterPro" id="IPR013120">
    <property type="entry name" value="FAR_NAD-bd"/>
</dbReference>
<dbReference type="Pfam" id="PF07993">
    <property type="entry name" value="NAD_binding_4"/>
    <property type="match status" value="1"/>
</dbReference>
<dbReference type="Pfam" id="PF23562">
    <property type="entry name" value="AMP-binding_C_3"/>
    <property type="match status" value="1"/>
</dbReference>
<evidence type="ECO:0000313" key="4">
    <source>
        <dbReference type="EMBL" id="THU95443.1"/>
    </source>
</evidence>
<dbReference type="PANTHER" id="PTHR43439:SF2">
    <property type="entry name" value="ENZYME, PUTATIVE (JCVI)-RELATED"/>
    <property type="match status" value="1"/>
</dbReference>
<feature type="domain" description="Thioester reductase (TE)" evidence="3">
    <location>
        <begin position="643"/>
        <end position="884"/>
    </location>
</feature>
<evidence type="ECO:0000256" key="2">
    <source>
        <dbReference type="ARBA" id="ARBA00022553"/>
    </source>
</evidence>
<protein>
    <recommendedName>
        <fullName evidence="3">Thioester reductase (TE) domain-containing protein</fullName>
    </recommendedName>
</protein>
<reference evidence="4 5" key="1">
    <citation type="journal article" date="2019" name="Nat. Ecol. Evol.">
        <title>Megaphylogeny resolves global patterns of mushroom evolution.</title>
        <authorList>
            <person name="Varga T."/>
            <person name="Krizsan K."/>
            <person name="Foldi C."/>
            <person name="Dima B."/>
            <person name="Sanchez-Garcia M."/>
            <person name="Sanchez-Ramirez S."/>
            <person name="Szollosi G.J."/>
            <person name="Szarkandi J.G."/>
            <person name="Papp V."/>
            <person name="Albert L."/>
            <person name="Andreopoulos W."/>
            <person name="Angelini C."/>
            <person name="Antonin V."/>
            <person name="Barry K.W."/>
            <person name="Bougher N.L."/>
            <person name="Buchanan P."/>
            <person name="Buyck B."/>
            <person name="Bense V."/>
            <person name="Catcheside P."/>
            <person name="Chovatia M."/>
            <person name="Cooper J."/>
            <person name="Damon W."/>
            <person name="Desjardin D."/>
            <person name="Finy P."/>
            <person name="Geml J."/>
            <person name="Haridas S."/>
            <person name="Hughes K."/>
            <person name="Justo A."/>
            <person name="Karasinski D."/>
            <person name="Kautmanova I."/>
            <person name="Kiss B."/>
            <person name="Kocsube S."/>
            <person name="Kotiranta H."/>
            <person name="LaButti K.M."/>
            <person name="Lechner B.E."/>
            <person name="Liimatainen K."/>
            <person name="Lipzen A."/>
            <person name="Lukacs Z."/>
            <person name="Mihaltcheva S."/>
            <person name="Morgado L.N."/>
            <person name="Niskanen T."/>
            <person name="Noordeloos M.E."/>
            <person name="Ohm R.A."/>
            <person name="Ortiz-Santana B."/>
            <person name="Ovrebo C."/>
            <person name="Racz N."/>
            <person name="Riley R."/>
            <person name="Savchenko A."/>
            <person name="Shiryaev A."/>
            <person name="Soop K."/>
            <person name="Spirin V."/>
            <person name="Szebenyi C."/>
            <person name="Tomsovsky M."/>
            <person name="Tulloss R.E."/>
            <person name="Uehling J."/>
            <person name="Grigoriev I.V."/>
            <person name="Vagvolgyi C."/>
            <person name="Papp T."/>
            <person name="Martin F.M."/>
            <person name="Miettinen O."/>
            <person name="Hibbett D.S."/>
            <person name="Nagy L.G."/>
        </authorList>
    </citation>
    <scope>NUCLEOTIDE SEQUENCE [LARGE SCALE GENOMIC DNA]</scope>
    <source>
        <strain evidence="4 5">CBS 962.96</strain>
    </source>
</reference>
<sequence>MSQRRPSIYATIQGENCSTFHHPPLDGSNLNGEYVDWHLERSREHNFAIIVGDEDEQNECLTYAELGEVVHNLGLYILSQIPPSPLKPNGIAQVIAIFAALDPLVYTVTILAISRAGFIPFPLSPRNSQPALVHLLKATECRYIFASGFTPDTDKGPTAMELSSQRVFDEMASLGNPLHILHPHKASELFPRFFSNPVQPFVPNPNFKKVPPLSELLANVSLDKKTRPWTIMHSSGSTSAFPKTIYLSEAMMTRYLSWPWYSETDLTGKIFGTLGAPAFHAMGLTTNIGATLTSGVISTFYKPRDTLPPIPTPQSVLAGLIKSKAQYTAVAPSFLQTWSEDEEAIRALSRLEANGEKTNPGPLELIISSGPLVKSCFMFGRSRTQVGIAIEPYQPIDLSSPSSIATFRNAIWSSIQQANSFAPQHSRILKDFVLVTDPVNRPLPRTPKGSVRREIAYEMYREDIERIYREAEVGLFNMDVGEAWMRPPELGKDGKWDEKGVREFVKRVVQGVVGEKKKVDPKRDLFEQGCDSLQATYIYQVILSALVQYASSPEAKLPVDITSRIPNNFVYEHNTQEDIEDFLLKLIQNEGDAAQREHGRRVKVEAMRDMVRKYTVGWSTPRNSRPIPTLLDNVATTNQVILLTGTTGSLGTYLLARLLQDPRVSKVYALNRTSDKRLVERQREAFKDRGIDNCLLESEKLVLLEGNTAEARLGLEESVYDELLNTVTTVIANAWTLNFSMTLTSYESQVKGVRNLVDLALTSRLPTEIRPQLVFTSSVATVSGWASKKELVPERELDPEFALGTGYGESKWVAEQVLIYAARINGLKTSILRIGQLSGSRINGSWNVTDWLPRIVQSGPMLQMLPTFPEYMTVSWIPVDVAADGVVDVVFYPSDSPYLYLNLVHVNPVSWNSIFVSIAETLGGLPLVPYEKWYTTLKEISAKPGTAEKITAVNLVDFFAPTLTEFREDDNQGAMGMKMMVIDRIKKISPYSVAMAGTLGAEDTKKWITYWKERDMFTRGRSVFDTD</sequence>
<evidence type="ECO:0000313" key="5">
    <source>
        <dbReference type="Proteomes" id="UP000297245"/>
    </source>
</evidence>
<keyword evidence="1" id="KW-0596">Phosphopantetheine</keyword>
<keyword evidence="2" id="KW-0597">Phosphoprotein</keyword>
<organism evidence="4 5">
    <name type="scientific">Dendrothele bispora (strain CBS 962.96)</name>
    <dbReference type="NCBI Taxonomy" id="1314807"/>
    <lineage>
        <taxon>Eukaryota</taxon>
        <taxon>Fungi</taxon>
        <taxon>Dikarya</taxon>
        <taxon>Basidiomycota</taxon>
        <taxon>Agaricomycotina</taxon>
        <taxon>Agaricomycetes</taxon>
        <taxon>Agaricomycetidae</taxon>
        <taxon>Agaricales</taxon>
        <taxon>Agaricales incertae sedis</taxon>
        <taxon>Dendrothele</taxon>
    </lineage>
</organism>
<evidence type="ECO:0000256" key="1">
    <source>
        <dbReference type="ARBA" id="ARBA00022450"/>
    </source>
</evidence>
<dbReference type="AlphaFoldDB" id="A0A4S8M1H0"/>
<dbReference type="PANTHER" id="PTHR43439">
    <property type="entry name" value="PHENYLACETATE-COENZYME A LIGASE"/>
    <property type="match status" value="1"/>
</dbReference>
<name>A0A4S8M1H0_DENBC</name>
<dbReference type="SUPFAM" id="SSF56801">
    <property type="entry name" value="Acetyl-CoA synthetase-like"/>
    <property type="match status" value="1"/>
</dbReference>
<dbReference type="Gene3D" id="3.40.50.12780">
    <property type="entry name" value="N-terminal domain of ligase-like"/>
    <property type="match status" value="1"/>
</dbReference>
<dbReference type="InterPro" id="IPR042099">
    <property type="entry name" value="ANL_N_sf"/>
</dbReference>